<dbReference type="InterPro" id="IPR035892">
    <property type="entry name" value="C2_domain_sf"/>
</dbReference>
<gene>
    <name evidence="2" type="ORF">KC19_10G176200</name>
</gene>
<name>A0A8T0GPG7_CERPU</name>
<dbReference type="CDD" id="cd04051">
    <property type="entry name" value="C2_SRC2_like"/>
    <property type="match status" value="1"/>
</dbReference>
<dbReference type="GO" id="GO:0006952">
    <property type="term" value="P:defense response"/>
    <property type="evidence" value="ECO:0007669"/>
    <property type="project" value="InterPro"/>
</dbReference>
<keyword evidence="3" id="KW-1185">Reference proteome</keyword>
<dbReference type="PANTHER" id="PTHR32246:SF143">
    <property type="entry name" value="CALCIUM-DEPENDENT LIPID-BINDING (CALB DOMAIN) FAMILY PROTEIN"/>
    <property type="match status" value="1"/>
</dbReference>
<dbReference type="InterPro" id="IPR044750">
    <property type="entry name" value="C2_SRC2/BAP"/>
</dbReference>
<sequence>MKEARKLDVVLHSATGLKSASKMSVHVVAWIEPSVRVPSPVTKAHGTHPVFDTTISMVIDDKTLGRGMHLNVELLGQGLVSTRRIGFVRILLSDILQEGSNGAAVHMEFHAHPVTRRSGRQKGFLSFDIYLHATSDAKGGEEMTTPKPHPIGRSLTVTPLSKTQGASMQQRFEVEGDQSDDMVSPSSCSEDGYYNRMSSRKRLYALRPKSFNFNGLLSCY</sequence>
<feature type="region of interest" description="Disordered" evidence="1">
    <location>
        <begin position="166"/>
        <end position="188"/>
    </location>
</feature>
<comment type="caution">
    <text evidence="2">The sequence shown here is derived from an EMBL/GenBank/DDBJ whole genome shotgun (WGS) entry which is preliminary data.</text>
</comment>
<proteinExistence type="predicted"/>
<organism evidence="2 3">
    <name type="scientific">Ceratodon purpureus</name>
    <name type="common">Fire moss</name>
    <name type="synonym">Dicranum purpureum</name>
    <dbReference type="NCBI Taxonomy" id="3225"/>
    <lineage>
        <taxon>Eukaryota</taxon>
        <taxon>Viridiplantae</taxon>
        <taxon>Streptophyta</taxon>
        <taxon>Embryophyta</taxon>
        <taxon>Bryophyta</taxon>
        <taxon>Bryophytina</taxon>
        <taxon>Bryopsida</taxon>
        <taxon>Dicranidae</taxon>
        <taxon>Pseudoditrichales</taxon>
        <taxon>Ditrichaceae</taxon>
        <taxon>Ceratodon</taxon>
    </lineage>
</organism>
<evidence type="ECO:0000313" key="2">
    <source>
        <dbReference type="EMBL" id="KAG0560375.1"/>
    </source>
</evidence>
<dbReference type="EMBL" id="CM026431">
    <property type="protein sequence ID" value="KAG0560375.1"/>
    <property type="molecule type" value="Genomic_DNA"/>
</dbReference>
<evidence type="ECO:0000313" key="3">
    <source>
        <dbReference type="Proteomes" id="UP000822688"/>
    </source>
</evidence>
<dbReference type="SUPFAM" id="SSF49562">
    <property type="entry name" value="C2 domain (Calcium/lipid-binding domain, CaLB)"/>
    <property type="match status" value="1"/>
</dbReference>
<accession>A0A8T0GPG7</accession>
<evidence type="ECO:0000256" key="1">
    <source>
        <dbReference type="SAM" id="MobiDB-lite"/>
    </source>
</evidence>
<reference evidence="2" key="1">
    <citation type="submission" date="2020-06" db="EMBL/GenBank/DDBJ databases">
        <title>WGS assembly of Ceratodon purpureus strain R40.</title>
        <authorList>
            <person name="Carey S.B."/>
            <person name="Jenkins J."/>
            <person name="Shu S."/>
            <person name="Lovell J.T."/>
            <person name="Sreedasyam A."/>
            <person name="Maumus F."/>
            <person name="Tiley G.P."/>
            <person name="Fernandez-Pozo N."/>
            <person name="Barry K."/>
            <person name="Chen C."/>
            <person name="Wang M."/>
            <person name="Lipzen A."/>
            <person name="Daum C."/>
            <person name="Saski C.A."/>
            <person name="Payton A.C."/>
            <person name="Mcbreen J.C."/>
            <person name="Conrad R.E."/>
            <person name="Kollar L.M."/>
            <person name="Olsson S."/>
            <person name="Huttunen S."/>
            <person name="Landis J.B."/>
            <person name="Wickett N.J."/>
            <person name="Johnson M.G."/>
            <person name="Rensing S.A."/>
            <person name="Grimwood J."/>
            <person name="Schmutz J."/>
            <person name="Mcdaniel S.F."/>
        </authorList>
    </citation>
    <scope>NUCLEOTIDE SEQUENCE</scope>
    <source>
        <strain evidence="2">R40</strain>
    </source>
</reference>
<dbReference type="AlphaFoldDB" id="A0A8T0GPG7"/>
<dbReference type="PANTHER" id="PTHR32246">
    <property type="entry name" value="INGRESSION PROTEIN FIC1"/>
    <property type="match status" value="1"/>
</dbReference>
<protein>
    <recommendedName>
        <fullName evidence="4">C2 domain-containing protein</fullName>
    </recommendedName>
</protein>
<evidence type="ECO:0008006" key="4">
    <source>
        <dbReference type="Google" id="ProtNLM"/>
    </source>
</evidence>
<dbReference type="Proteomes" id="UP000822688">
    <property type="component" value="Chromosome 10"/>
</dbReference>